<evidence type="ECO:0000313" key="1">
    <source>
        <dbReference type="EMBL" id="CAG8787511.1"/>
    </source>
</evidence>
<dbReference type="Proteomes" id="UP000789405">
    <property type="component" value="Unassembled WGS sequence"/>
</dbReference>
<proteinExistence type="predicted"/>
<protein>
    <submittedName>
        <fullName evidence="1">11482_t:CDS:1</fullName>
    </submittedName>
</protein>
<organism evidence="1 2">
    <name type="scientific">Dentiscutata erythropus</name>
    <dbReference type="NCBI Taxonomy" id="1348616"/>
    <lineage>
        <taxon>Eukaryota</taxon>
        <taxon>Fungi</taxon>
        <taxon>Fungi incertae sedis</taxon>
        <taxon>Mucoromycota</taxon>
        <taxon>Glomeromycotina</taxon>
        <taxon>Glomeromycetes</taxon>
        <taxon>Diversisporales</taxon>
        <taxon>Gigasporaceae</taxon>
        <taxon>Dentiscutata</taxon>
    </lineage>
</organism>
<reference evidence="1" key="1">
    <citation type="submission" date="2021-06" db="EMBL/GenBank/DDBJ databases">
        <authorList>
            <person name="Kallberg Y."/>
            <person name="Tangrot J."/>
            <person name="Rosling A."/>
        </authorList>
    </citation>
    <scope>NUCLEOTIDE SEQUENCE</scope>
    <source>
        <strain evidence="1">MA453B</strain>
    </source>
</reference>
<keyword evidence="2" id="KW-1185">Reference proteome</keyword>
<accession>A0A9N9JLB0</accession>
<comment type="caution">
    <text evidence="1">The sequence shown here is derived from an EMBL/GenBank/DDBJ whole genome shotgun (WGS) entry which is preliminary data.</text>
</comment>
<sequence length="146" mass="16886">MYKDHKQITAANKIWTEAHLLCSTINSTWQLVNQNQAFTDFTNQEHIHVNDDNKKQVFCQKGFSVKEENTFNSLLKDIHTLIKNLNSYTNTCKLIISSLQDNNQVYRQSSLQNGNQVDEQESVIISSNEYSIDIVNDNQDLILYKA</sequence>
<dbReference type="AlphaFoldDB" id="A0A9N9JLB0"/>
<dbReference type="EMBL" id="CAJVPY010024939">
    <property type="protein sequence ID" value="CAG8787511.1"/>
    <property type="molecule type" value="Genomic_DNA"/>
</dbReference>
<name>A0A9N9JLB0_9GLOM</name>
<evidence type="ECO:0000313" key="2">
    <source>
        <dbReference type="Proteomes" id="UP000789405"/>
    </source>
</evidence>
<gene>
    <name evidence="1" type="ORF">DERYTH_LOCUS20721</name>
</gene>